<evidence type="ECO:0000256" key="9">
    <source>
        <dbReference type="ARBA" id="ARBA00023125"/>
    </source>
</evidence>
<evidence type="ECO:0000313" key="15">
    <source>
        <dbReference type="Proteomes" id="UP000567922"/>
    </source>
</evidence>
<dbReference type="GO" id="GO:0045454">
    <property type="term" value="P:cell redox homeostasis"/>
    <property type="evidence" value="ECO:0007669"/>
    <property type="project" value="TreeGrafter"/>
</dbReference>
<evidence type="ECO:0000256" key="5">
    <source>
        <dbReference type="ARBA" id="ARBA00022723"/>
    </source>
</evidence>
<dbReference type="PROSITE" id="PS51674">
    <property type="entry name" value="4FE4S_WBL"/>
    <property type="match status" value="1"/>
</dbReference>
<evidence type="ECO:0000256" key="1">
    <source>
        <dbReference type="ARBA" id="ARBA00004496"/>
    </source>
</evidence>
<keyword evidence="6 12" id="KW-0408">Iron</keyword>
<dbReference type="GO" id="GO:0035731">
    <property type="term" value="F:dinitrosyl-iron complex binding"/>
    <property type="evidence" value="ECO:0007669"/>
    <property type="project" value="UniProtKB-UniRule"/>
</dbReference>
<protein>
    <recommendedName>
        <fullName evidence="12">Transcriptional regulator WhiB</fullName>
    </recommendedName>
</protein>
<evidence type="ECO:0000256" key="6">
    <source>
        <dbReference type="ARBA" id="ARBA00023004"/>
    </source>
</evidence>
<feature type="domain" description="4Fe-4S Wbl-type" evidence="13">
    <location>
        <begin position="22"/>
        <end position="86"/>
    </location>
</feature>
<comment type="subcellular location">
    <subcellularLocation>
        <location evidence="1 12">Cytoplasm</location>
    </subcellularLocation>
</comment>
<dbReference type="EMBL" id="JACHWS010000004">
    <property type="protein sequence ID" value="MBB3039662.1"/>
    <property type="molecule type" value="Genomic_DNA"/>
</dbReference>
<comment type="PTM">
    <text evidence="12">The Fe-S cluster can be nitrosylated by nitric oxide (NO).</text>
</comment>
<comment type="similarity">
    <text evidence="2 12">Belongs to the WhiB family.</text>
</comment>
<dbReference type="GO" id="GO:0005737">
    <property type="term" value="C:cytoplasm"/>
    <property type="evidence" value="ECO:0007669"/>
    <property type="project" value="UniProtKB-SubCell"/>
</dbReference>
<comment type="cofactor">
    <cofactor evidence="12">
        <name>[4Fe-4S] cluster</name>
        <dbReference type="ChEBI" id="CHEBI:49883"/>
    </cofactor>
    <text evidence="12">Binds 1 [4Fe-4S] cluster per subunit. Following nitrosylation of the [4Fe-4S] cluster binds 1 [4Fe-8(NO)] cluster per subunit.</text>
</comment>
<evidence type="ECO:0000256" key="3">
    <source>
        <dbReference type="ARBA" id="ARBA00022485"/>
    </source>
</evidence>
<dbReference type="GO" id="GO:0047134">
    <property type="term" value="F:protein-disulfide reductase [NAD(P)H] activity"/>
    <property type="evidence" value="ECO:0007669"/>
    <property type="project" value="TreeGrafter"/>
</dbReference>
<dbReference type="PANTHER" id="PTHR38839:SF5">
    <property type="entry name" value="TRANSCRIPTIONAL REGULATOR WHID"/>
    <property type="match status" value="1"/>
</dbReference>
<feature type="binding site" evidence="12">
    <location>
        <position position="53"/>
    </location>
    <ligand>
        <name>[4Fe-4S] cluster</name>
        <dbReference type="ChEBI" id="CHEBI:49883"/>
    </ligand>
</feature>
<keyword evidence="9 12" id="KW-0238">DNA-binding</keyword>
<dbReference type="RefSeq" id="WP_064438332.1">
    <property type="nucleotide sequence ID" value="NZ_BDDI01000001.1"/>
</dbReference>
<evidence type="ECO:0000256" key="7">
    <source>
        <dbReference type="ARBA" id="ARBA00023014"/>
    </source>
</evidence>
<dbReference type="GO" id="GO:0051539">
    <property type="term" value="F:4 iron, 4 sulfur cluster binding"/>
    <property type="evidence" value="ECO:0007669"/>
    <property type="project" value="UniProtKB-UniRule"/>
</dbReference>
<reference evidence="14 15" key="1">
    <citation type="submission" date="2020-08" db="EMBL/GenBank/DDBJ databases">
        <title>Sequencing the genomes of 1000 actinobacteria strains.</title>
        <authorList>
            <person name="Klenk H.-P."/>
        </authorList>
    </citation>
    <scope>NUCLEOTIDE SEQUENCE [LARGE SCALE GENOMIC DNA]</scope>
    <source>
        <strain evidence="14 15">DSM 45258</strain>
    </source>
</reference>
<name>A0A839RRS3_9ACTN</name>
<gene>
    <name evidence="12" type="primary">whiB</name>
    <name evidence="14" type="ORF">FHU29_004150</name>
</gene>
<keyword evidence="7 12" id="KW-0411">Iron-sulfur</keyword>
<comment type="function">
    <text evidence="12">Acts as a transcriptional regulator. Probably redox-responsive. The apo- but not holo-form probably binds DNA.</text>
</comment>
<dbReference type="OrthoDB" id="4954884at2"/>
<feature type="binding site" evidence="12">
    <location>
        <position position="62"/>
    </location>
    <ligand>
        <name>[4Fe-4S] cluster</name>
        <dbReference type="ChEBI" id="CHEBI:49883"/>
    </ligand>
</feature>
<keyword evidence="10 12" id="KW-1015">Disulfide bond</keyword>
<evidence type="ECO:0000256" key="11">
    <source>
        <dbReference type="ARBA" id="ARBA00023163"/>
    </source>
</evidence>
<dbReference type="Proteomes" id="UP000567922">
    <property type="component" value="Unassembled WGS sequence"/>
</dbReference>
<feature type="binding site" evidence="12">
    <location>
        <position position="56"/>
    </location>
    <ligand>
        <name>[4Fe-4S] cluster</name>
        <dbReference type="ChEBI" id="CHEBI:49883"/>
    </ligand>
</feature>
<evidence type="ECO:0000256" key="8">
    <source>
        <dbReference type="ARBA" id="ARBA00023015"/>
    </source>
</evidence>
<dbReference type="GO" id="GO:0046872">
    <property type="term" value="F:metal ion binding"/>
    <property type="evidence" value="ECO:0007669"/>
    <property type="project" value="UniProtKB-KW"/>
</dbReference>
<sequence length="97" mass="11183">MPQPHQLPGPVDDRWDWQRQGLCRGVDSSVFFHPDGERGRARLERERRAKALCRECPVLAQCREHALTVGEPYGIWGGMSESERMHVMKVSRSQRIA</sequence>
<evidence type="ECO:0000256" key="4">
    <source>
        <dbReference type="ARBA" id="ARBA00022490"/>
    </source>
</evidence>
<keyword evidence="8 12" id="KW-0805">Transcription regulation</keyword>
<dbReference type="InterPro" id="IPR034768">
    <property type="entry name" value="4FE4S_WBL"/>
</dbReference>
<keyword evidence="11 12" id="KW-0804">Transcription</keyword>
<keyword evidence="15" id="KW-1185">Reference proteome</keyword>
<keyword evidence="3 12" id="KW-0004">4Fe-4S</keyword>
<evidence type="ECO:0000256" key="10">
    <source>
        <dbReference type="ARBA" id="ARBA00023157"/>
    </source>
</evidence>
<feature type="binding site" evidence="12">
    <location>
        <position position="23"/>
    </location>
    <ligand>
        <name>[4Fe-4S] cluster</name>
        <dbReference type="ChEBI" id="CHEBI:49883"/>
    </ligand>
</feature>
<proteinExistence type="inferred from homology"/>
<dbReference type="GO" id="GO:0003677">
    <property type="term" value="F:DNA binding"/>
    <property type="evidence" value="ECO:0007669"/>
    <property type="project" value="UniProtKB-UniRule"/>
</dbReference>
<evidence type="ECO:0000313" key="14">
    <source>
        <dbReference type="EMBL" id="MBB3039662.1"/>
    </source>
</evidence>
<evidence type="ECO:0000256" key="2">
    <source>
        <dbReference type="ARBA" id="ARBA00006597"/>
    </source>
</evidence>
<comment type="caution">
    <text evidence="14">The sequence shown here is derived from an EMBL/GenBank/DDBJ whole genome shotgun (WGS) entry which is preliminary data.</text>
</comment>
<keyword evidence="5 12" id="KW-0479">Metal-binding</keyword>
<dbReference type="InterPro" id="IPR003482">
    <property type="entry name" value="Whib"/>
</dbReference>
<dbReference type="AlphaFoldDB" id="A0A839RRS3"/>
<evidence type="ECO:0000259" key="13">
    <source>
        <dbReference type="PROSITE" id="PS51674"/>
    </source>
</evidence>
<organism evidence="14 15">
    <name type="scientific">Hoyosella altamirensis</name>
    <dbReference type="NCBI Taxonomy" id="616997"/>
    <lineage>
        <taxon>Bacteria</taxon>
        <taxon>Bacillati</taxon>
        <taxon>Actinomycetota</taxon>
        <taxon>Actinomycetes</taxon>
        <taxon>Mycobacteriales</taxon>
        <taxon>Hoyosellaceae</taxon>
        <taxon>Hoyosella</taxon>
    </lineage>
</organism>
<accession>A0A839RRS3</accession>
<dbReference type="HAMAP" id="MF_01479">
    <property type="entry name" value="WhiB"/>
    <property type="match status" value="1"/>
</dbReference>
<evidence type="ECO:0000256" key="12">
    <source>
        <dbReference type="HAMAP-Rule" id="MF_01479"/>
    </source>
</evidence>
<dbReference type="Pfam" id="PF02467">
    <property type="entry name" value="Whib"/>
    <property type="match status" value="1"/>
</dbReference>
<dbReference type="GO" id="GO:0045892">
    <property type="term" value="P:negative regulation of DNA-templated transcription"/>
    <property type="evidence" value="ECO:0007669"/>
    <property type="project" value="TreeGrafter"/>
</dbReference>
<comment type="PTM">
    <text evidence="12">Upon Fe-S cluster removal intramolecular disulfide bonds are formed.</text>
</comment>
<dbReference type="PANTHER" id="PTHR38839">
    <property type="entry name" value="TRANSCRIPTIONAL REGULATOR WHID-RELATED"/>
    <property type="match status" value="1"/>
</dbReference>
<keyword evidence="4 12" id="KW-0963">Cytoplasm</keyword>